<name>A0ABD4TH60_9EURY</name>
<dbReference type="PANTHER" id="PTHR34504:SF2">
    <property type="entry name" value="UPF0150 PROTEIN SSL0259"/>
    <property type="match status" value="1"/>
</dbReference>
<dbReference type="Gene3D" id="3.30.160.250">
    <property type="match status" value="1"/>
</dbReference>
<gene>
    <name evidence="2" type="ORF">FTO68_04655</name>
</gene>
<protein>
    <submittedName>
        <fullName evidence="2">Type II toxin-antitoxin system HicB family antitoxin</fullName>
    </submittedName>
</protein>
<evidence type="ECO:0000313" key="2">
    <source>
        <dbReference type="EMBL" id="MCQ1538279.1"/>
    </source>
</evidence>
<dbReference type="InterPro" id="IPR031807">
    <property type="entry name" value="HicB-like"/>
</dbReference>
<dbReference type="PANTHER" id="PTHR34504">
    <property type="entry name" value="ANTITOXIN HICB"/>
    <property type="match status" value="1"/>
</dbReference>
<comment type="caution">
    <text evidence="2">The sequence shown here is derived from an EMBL/GenBank/DDBJ whole genome shotgun (WGS) entry which is preliminary data.</text>
</comment>
<dbReference type="SUPFAM" id="SSF143100">
    <property type="entry name" value="TTHA1013/TTHA0281-like"/>
    <property type="match status" value="1"/>
</dbReference>
<evidence type="ECO:0000259" key="1">
    <source>
        <dbReference type="Pfam" id="PF15919"/>
    </source>
</evidence>
<sequence length="75" mass="8304">MEFTVIIHSAEEGGFWVEVPTLPGCFSQGETFEEAMENIREAIELHLEGLREDGSDLPGENDLIISRVRIGEVTG</sequence>
<dbReference type="Pfam" id="PF15919">
    <property type="entry name" value="HicB_lk_antitox"/>
    <property type="match status" value="1"/>
</dbReference>
<evidence type="ECO:0000313" key="3">
    <source>
        <dbReference type="Proteomes" id="UP001524383"/>
    </source>
</evidence>
<dbReference type="AlphaFoldDB" id="A0ABD4TH60"/>
<dbReference type="EMBL" id="VOTZ01000007">
    <property type="protein sequence ID" value="MCQ1538279.1"/>
    <property type="molecule type" value="Genomic_DNA"/>
</dbReference>
<dbReference type="Proteomes" id="UP001524383">
    <property type="component" value="Unassembled WGS sequence"/>
</dbReference>
<dbReference type="InterPro" id="IPR051404">
    <property type="entry name" value="TA_system_antitoxin"/>
</dbReference>
<reference evidence="2 3" key="1">
    <citation type="submission" date="2019-08" db="EMBL/GenBank/DDBJ databases">
        <authorList>
            <person name="Chen S.-C."/>
            <person name="Lai M.-C."/>
            <person name="You Y.-T."/>
        </authorList>
    </citation>
    <scope>NUCLEOTIDE SEQUENCE [LARGE SCALE GENOMIC DNA]</scope>
    <source>
        <strain evidence="2 3">P2F9704a</strain>
    </source>
</reference>
<proteinExistence type="predicted"/>
<keyword evidence="3" id="KW-1185">Reference proteome</keyword>
<organism evidence="2 3">
    <name type="scientific">Methanocalculus taiwanensis</name>
    <dbReference type="NCBI Taxonomy" id="106207"/>
    <lineage>
        <taxon>Archaea</taxon>
        <taxon>Methanobacteriati</taxon>
        <taxon>Methanobacteriota</taxon>
        <taxon>Stenosarchaea group</taxon>
        <taxon>Methanomicrobia</taxon>
        <taxon>Methanomicrobiales</taxon>
        <taxon>Methanocalculaceae</taxon>
        <taxon>Methanocalculus</taxon>
    </lineage>
</organism>
<accession>A0ABD4TH60</accession>
<feature type="domain" description="HicB-like antitoxin of toxin-antitoxin system" evidence="1">
    <location>
        <begin position="3"/>
        <end position="61"/>
    </location>
</feature>
<dbReference type="RefSeq" id="WP_255332218.1">
    <property type="nucleotide sequence ID" value="NZ_VOTZ01000007.1"/>
</dbReference>
<dbReference type="InterPro" id="IPR035069">
    <property type="entry name" value="TTHA1013/TTHA0281-like"/>
</dbReference>